<dbReference type="Proteomes" id="UP000494106">
    <property type="component" value="Unassembled WGS sequence"/>
</dbReference>
<sequence length="73" mass="7795">MPLNPRDEGANKGVKTRAQRAAGTTDVEEGASPTSGHAHIGTSSDYAPCGAFTTRLHSKYFVRLHSKSILALR</sequence>
<name>A0A8S1A544_ARCPL</name>
<organism evidence="2 3">
    <name type="scientific">Arctia plantaginis</name>
    <name type="common">Wood tiger moth</name>
    <name type="synonym">Phalaena plantaginis</name>
    <dbReference type="NCBI Taxonomy" id="874455"/>
    <lineage>
        <taxon>Eukaryota</taxon>
        <taxon>Metazoa</taxon>
        <taxon>Ecdysozoa</taxon>
        <taxon>Arthropoda</taxon>
        <taxon>Hexapoda</taxon>
        <taxon>Insecta</taxon>
        <taxon>Pterygota</taxon>
        <taxon>Neoptera</taxon>
        <taxon>Endopterygota</taxon>
        <taxon>Lepidoptera</taxon>
        <taxon>Glossata</taxon>
        <taxon>Ditrysia</taxon>
        <taxon>Noctuoidea</taxon>
        <taxon>Erebidae</taxon>
        <taxon>Arctiinae</taxon>
        <taxon>Arctia</taxon>
    </lineage>
</organism>
<evidence type="ECO:0000313" key="2">
    <source>
        <dbReference type="EMBL" id="CAB3241167.1"/>
    </source>
</evidence>
<protein>
    <submittedName>
        <fullName evidence="2">Uncharacterized protein</fullName>
    </submittedName>
</protein>
<reference evidence="2 3" key="1">
    <citation type="submission" date="2020-04" db="EMBL/GenBank/DDBJ databases">
        <authorList>
            <person name="Wallbank WR R."/>
            <person name="Pardo Diaz C."/>
            <person name="Kozak K."/>
            <person name="Martin S."/>
            <person name="Jiggins C."/>
            <person name="Moest M."/>
            <person name="Warren A I."/>
            <person name="Byers J.R.P. K."/>
            <person name="Montejo-Kovacevich G."/>
            <person name="Yen C E."/>
        </authorList>
    </citation>
    <scope>NUCLEOTIDE SEQUENCE [LARGE SCALE GENOMIC DNA]</scope>
</reference>
<proteinExistence type="predicted"/>
<feature type="region of interest" description="Disordered" evidence="1">
    <location>
        <begin position="1"/>
        <end position="44"/>
    </location>
</feature>
<dbReference type="EMBL" id="CADEBC010000508">
    <property type="protein sequence ID" value="CAB3241167.1"/>
    <property type="molecule type" value="Genomic_DNA"/>
</dbReference>
<gene>
    <name evidence="2" type="ORF">APLA_LOCUS8459</name>
</gene>
<evidence type="ECO:0000313" key="3">
    <source>
        <dbReference type="Proteomes" id="UP000494106"/>
    </source>
</evidence>
<dbReference type="AlphaFoldDB" id="A0A8S1A544"/>
<evidence type="ECO:0000256" key="1">
    <source>
        <dbReference type="SAM" id="MobiDB-lite"/>
    </source>
</evidence>
<feature type="compositionally biased region" description="Basic and acidic residues" evidence="1">
    <location>
        <begin position="1"/>
        <end position="10"/>
    </location>
</feature>
<accession>A0A8S1A544</accession>
<comment type="caution">
    <text evidence="2">The sequence shown here is derived from an EMBL/GenBank/DDBJ whole genome shotgun (WGS) entry which is preliminary data.</text>
</comment>
<keyword evidence="3" id="KW-1185">Reference proteome</keyword>